<dbReference type="FunFam" id="3.30.565.10:FF:000006">
    <property type="entry name" value="Sensor histidine kinase WalK"/>
    <property type="match status" value="1"/>
</dbReference>
<keyword evidence="7 15" id="KW-0812">Transmembrane</keyword>
<dbReference type="SMART" id="SM00304">
    <property type="entry name" value="HAMP"/>
    <property type="match status" value="1"/>
</dbReference>
<keyword evidence="4" id="KW-1003">Cell membrane</keyword>
<dbReference type="CDD" id="cd00075">
    <property type="entry name" value="HATPase"/>
    <property type="match status" value="1"/>
</dbReference>
<dbReference type="Proteomes" id="UP000028868">
    <property type="component" value="Unassembled WGS sequence"/>
</dbReference>
<feature type="transmembrane region" description="Helical" evidence="15">
    <location>
        <begin position="12"/>
        <end position="33"/>
    </location>
</feature>
<dbReference type="Pfam" id="PF00672">
    <property type="entry name" value="HAMP"/>
    <property type="match status" value="1"/>
</dbReference>
<dbReference type="GO" id="GO:0005886">
    <property type="term" value="C:plasma membrane"/>
    <property type="evidence" value="ECO:0007669"/>
    <property type="project" value="UniProtKB-SubCell"/>
</dbReference>
<proteinExistence type="predicted"/>
<evidence type="ECO:0000259" key="16">
    <source>
        <dbReference type="PROSITE" id="PS50109"/>
    </source>
</evidence>
<dbReference type="InterPro" id="IPR036890">
    <property type="entry name" value="HATPase_C_sf"/>
</dbReference>
<dbReference type="InterPro" id="IPR050398">
    <property type="entry name" value="HssS/ArlS-like"/>
</dbReference>
<keyword evidence="13 15" id="KW-0472">Membrane</keyword>
<keyword evidence="8" id="KW-0547">Nucleotide-binding</keyword>
<feature type="domain" description="Histidine kinase" evidence="16">
    <location>
        <begin position="140"/>
        <end position="357"/>
    </location>
</feature>
<sequence length="361" mass="40666">MTIRKRLILSNLAMVFLPITGMLGLEIIMGVVMFRMMNLTPADSIGLFTQVRFIGMIGILIVTNGMLTYYVSKTILTPANKLNEATKKLAAGERDFAIQVDRSDELGELARSFEEMRRKLKEAEALEKKYEAGRKELIASISHDLKTPITSIKGYMMAIRDGVADTPEKQQRYVSRIIKKTEEMDHLINELFLYSKLDVNRVPFHFEKVDLAAYFGDYLEEVRFEHEDIETEIVESGESFHVKADRKQIHRVVTNLIQNSLKFIDKEKKQLNVSLSEKGPMVVVKISDNGPGIPGEAIPFIFDQFYQGDAARSKSLRGSGLGLAISKKIIELHGGEIHAESGEGKGTTMAFTLERWEVTDG</sequence>
<dbReference type="SUPFAM" id="SSF55874">
    <property type="entry name" value="ATPase domain of HSP90 chaperone/DNA topoisomerase II/histidine kinase"/>
    <property type="match status" value="1"/>
</dbReference>
<accession>A0A059NXF4</accession>
<evidence type="ECO:0000259" key="17">
    <source>
        <dbReference type="PROSITE" id="PS50885"/>
    </source>
</evidence>
<comment type="subcellular location">
    <subcellularLocation>
        <location evidence="2">Cell membrane</location>
        <topology evidence="2">Multi-pass membrane protein</topology>
    </subcellularLocation>
</comment>
<evidence type="ECO:0000313" key="19">
    <source>
        <dbReference type="Proteomes" id="UP000028868"/>
    </source>
</evidence>
<feature type="coiled-coil region" evidence="14">
    <location>
        <begin position="106"/>
        <end position="136"/>
    </location>
</feature>
<evidence type="ECO:0000256" key="2">
    <source>
        <dbReference type="ARBA" id="ARBA00004651"/>
    </source>
</evidence>
<dbReference type="Gene3D" id="6.10.340.10">
    <property type="match status" value="1"/>
</dbReference>
<keyword evidence="10" id="KW-0067">ATP-binding</keyword>
<evidence type="ECO:0000256" key="15">
    <source>
        <dbReference type="SAM" id="Phobius"/>
    </source>
</evidence>
<dbReference type="InterPro" id="IPR036097">
    <property type="entry name" value="HisK_dim/P_sf"/>
</dbReference>
<dbReference type="CDD" id="cd00082">
    <property type="entry name" value="HisKA"/>
    <property type="match status" value="1"/>
</dbReference>
<dbReference type="Gene3D" id="1.10.287.130">
    <property type="match status" value="1"/>
</dbReference>
<dbReference type="AlphaFoldDB" id="A0A059NXF4"/>
<dbReference type="GO" id="GO:0000155">
    <property type="term" value="F:phosphorelay sensor kinase activity"/>
    <property type="evidence" value="ECO:0007669"/>
    <property type="project" value="InterPro"/>
</dbReference>
<keyword evidence="9 18" id="KW-0418">Kinase</keyword>
<dbReference type="EC" id="2.7.13.3" evidence="3"/>
<comment type="catalytic activity">
    <reaction evidence="1">
        <text>ATP + protein L-histidine = ADP + protein N-phospho-L-histidine.</text>
        <dbReference type="EC" id="2.7.13.3"/>
    </reaction>
</comment>
<dbReference type="FunFam" id="1.10.287.130:FF:000001">
    <property type="entry name" value="Two-component sensor histidine kinase"/>
    <property type="match status" value="1"/>
</dbReference>
<dbReference type="PANTHER" id="PTHR45528:SF1">
    <property type="entry name" value="SENSOR HISTIDINE KINASE CPXA"/>
    <property type="match status" value="1"/>
</dbReference>
<dbReference type="SUPFAM" id="SSF158472">
    <property type="entry name" value="HAMP domain-like"/>
    <property type="match status" value="1"/>
</dbReference>
<gene>
    <name evidence="18" type="primary">yycG_1</name>
    <name evidence="18" type="ORF">BN983_01688</name>
</gene>
<evidence type="ECO:0000256" key="4">
    <source>
        <dbReference type="ARBA" id="ARBA00022475"/>
    </source>
</evidence>
<keyword evidence="14" id="KW-0175">Coiled coil</keyword>
<dbReference type="PRINTS" id="PR00344">
    <property type="entry name" value="BCTRLSENSOR"/>
</dbReference>
<evidence type="ECO:0000256" key="1">
    <source>
        <dbReference type="ARBA" id="ARBA00000085"/>
    </source>
</evidence>
<dbReference type="InterPro" id="IPR003594">
    <property type="entry name" value="HATPase_dom"/>
</dbReference>
<evidence type="ECO:0000256" key="11">
    <source>
        <dbReference type="ARBA" id="ARBA00022989"/>
    </source>
</evidence>
<dbReference type="PROSITE" id="PS50885">
    <property type="entry name" value="HAMP"/>
    <property type="match status" value="1"/>
</dbReference>
<dbReference type="GO" id="GO:0005524">
    <property type="term" value="F:ATP binding"/>
    <property type="evidence" value="ECO:0007669"/>
    <property type="project" value="UniProtKB-KW"/>
</dbReference>
<keyword evidence="6" id="KW-0808">Transferase</keyword>
<dbReference type="Pfam" id="PF00512">
    <property type="entry name" value="HisKA"/>
    <property type="match status" value="1"/>
</dbReference>
<keyword evidence="11 15" id="KW-1133">Transmembrane helix</keyword>
<evidence type="ECO:0000313" key="18">
    <source>
        <dbReference type="EMBL" id="CDQ23460.1"/>
    </source>
</evidence>
<dbReference type="InterPro" id="IPR005467">
    <property type="entry name" value="His_kinase_dom"/>
</dbReference>
<dbReference type="RefSeq" id="WP_035507236.1">
    <property type="nucleotide sequence ID" value="NZ_CCDH010000001.1"/>
</dbReference>
<keyword evidence="12" id="KW-0902">Two-component regulatory system</keyword>
<dbReference type="InterPro" id="IPR004358">
    <property type="entry name" value="Sig_transdc_His_kin-like_C"/>
</dbReference>
<dbReference type="Pfam" id="PF02518">
    <property type="entry name" value="HATPase_c"/>
    <property type="match status" value="1"/>
</dbReference>
<dbReference type="PANTHER" id="PTHR45528">
    <property type="entry name" value="SENSOR HISTIDINE KINASE CPXA"/>
    <property type="match status" value="1"/>
</dbReference>
<keyword evidence="19" id="KW-1185">Reference proteome</keyword>
<dbReference type="SMART" id="SM00387">
    <property type="entry name" value="HATPase_c"/>
    <property type="match status" value="1"/>
</dbReference>
<keyword evidence="5" id="KW-0597">Phosphoprotein</keyword>
<evidence type="ECO:0000256" key="14">
    <source>
        <dbReference type="SAM" id="Coils"/>
    </source>
</evidence>
<evidence type="ECO:0000256" key="13">
    <source>
        <dbReference type="ARBA" id="ARBA00023136"/>
    </source>
</evidence>
<evidence type="ECO:0000256" key="6">
    <source>
        <dbReference type="ARBA" id="ARBA00022679"/>
    </source>
</evidence>
<dbReference type="SUPFAM" id="SSF47384">
    <property type="entry name" value="Homodimeric domain of signal transducing histidine kinase"/>
    <property type="match status" value="1"/>
</dbReference>
<dbReference type="Gene3D" id="3.30.565.10">
    <property type="entry name" value="Histidine kinase-like ATPase, C-terminal domain"/>
    <property type="match status" value="1"/>
</dbReference>
<name>A0A059NXF4_9BACI</name>
<evidence type="ECO:0000256" key="7">
    <source>
        <dbReference type="ARBA" id="ARBA00022692"/>
    </source>
</evidence>
<feature type="domain" description="HAMP" evidence="17">
    <location>
        <begin position="73"/>
        <end position="125"/>
    </location>
</feature>
<organism evidence="18 19">
    <name type="scientific">Halobacillus karajensis</name>
    <dbReference type="NCBI Taxonomy" id="195088"/>
    <lineage>
        <taxon>Bacteria</taxon>
        <taxon>Bacillati</taxon>
        <taxon>Bacillota</taxon>
        <taxon>Bacilli</taxon>
        <taxon>Bacillales</taxon>
        <taxon>Bacillaceae</taxon>
        <taxon>Halobacillus</taxon>
    </lineage>
</organism>
<reference evidence="18 19" key="2">
    <citation type="submission" date="2014-05" db="EMBL/GenBank/DDBJ databases">
        <title>Draft genome sequence of Halobacillus karajensis HK-03.</title>
        <authorList>
            <person name="Khelaifia S."/>
            <person name="Croce O."/>
            <person name="Lagier J.C."/>
            <person name="Raoult D."/>
        </authorList>
    </citation>
    <scope>NUCLEOTIDE SEQUENCE [LARGE SCALE GENOMIC DNA]</scope>
    <source>
        <strain evidence="18 19">HD-03</strain>
    </source>
</reference>
<evidence type="ECO:0000256" key="12">
    <source>
        <dbReference type="ARBA" id="ARBA00023012"/>
    </source>
</evidence>
<reference evidence="19" key="1">
    <citation type="submission" date="2014-03" db="EMBL/GenBank/DDBJ databases">
        <authorList>
            <person name="Urmite Genomes U."/>
        </authorList>
    </citation>
    <scope>NUCLEOTIDE SEQUENCE [LARGE SCALE GENOMIC DNA]</scope>
    <source>
        <strain evidence="19">HD-03</strain>
    </source>
</reference>
<comment type="caution">
    <text evidence="18">The sequence shown here is derived from an EMBL/GenBank/DDBJ whole genome shotgun (WGS) entry which is preliminary data.</text>
</comment>
<dbReference type="SMART" id="SM00388">
    <property type="entry name" value="HisKA"/>
    <property type="match status" value="1"/>
</dbReference>
<dbReference type="InterPro" id="IPR003661">
    <property type="entry name" value="HisK_dim/P_dom"/>
</dbReference>
<dbReference type="EMBL" id="CCDI010000001">
    <property type="protein sequence ID" value="CDQ23460.1"/>
    <property type="molecule type" value="Genomic_DNA"/>
</dbReference>
<dbReference type="CDD" id="cd06225">
    <property type="entry name" value="HAMP"/>
    <property type="match status" value="1"/>
</dbReference>
<evidence type="ECO:0000256" key="5">
    <source>
        <dbReference type="ARBA" id="ARBA00022553"/>
    </source>
</evidence>
<evidence type="ECO:0000256" key="8">
    <source>
        <dbReference type="ARBA" id="ARBA00022741"/>
    </source>
</evidence>
<feature type="transmembrane region" description="Helical" evidence="15">
    <location>
        <begin position="53"/>
        <end position="71"/>
    </location>
</feature>
<evidence type="ECO:0000256" key="9">
    <source>
        <dbReference type="ARBA" id="ARBA00022777"/>
    </source>
</evidence>
<evidence type="ECO:0000256" key="10">
    <source>
        <dbReference type="ARBA" id="ARBA00022840"/>
    </source>
</evidence>
<evidence type="ECO:0000256" key="3">
    <source>
        <dbReference type="ARBA" id="ARBA00012438"/>
    </source>
</evidence>
<dbReference type="InterPro" id="IPR003660">
    <property type="entry name" value="HAMP_dom"/>
</dbReference>
<dbReference type="PROSITE" id="PS50109">
    <property type="entry name" value="HIS_KIN"/>
    <property type="match status" value="1"/>
</dbReference>
<protein>
    <recommendedName>
        <fullName evidence="3">histidine kinase</fullName>
        <ecNumber evidence="3">2.7.13.3</ecNumber>
    </recommendedName>
</protein>